<dbReference type="Gene3D" id="1.25.10.90">
    <property type="match status" value="1"/>
</dbReference>
<evidence type="ECO:0000313" key="1">
    <source>
        <dbReference type="EMBL" id="MFC0542492.1"/>
    </source>
</evidence>
<dbReference type="InterPro" id="IPR016024">
    <property type="entry name" value="ARM-type_fold"/>
</dbReference>
<proteinExistence type="predicted"/>
<keyword evidence="2" id="KW-1185">Reference proteome</keyword>
<evidence type="ECO:0000313" key="2">
    <source>
        <dbReference type="Proteomes" id="UP001589810"/>
    </source>
</evidence>
<name>A0ABV6MQR2_9PSEU</name>
<dbReference type="Proteomes" id="UP001589810">
    <property type="component" value="Unassembled WGS sequence"/>
</dbReference>
<dbReference type="PANTHER" id="PTHR34070">
    <property type="entry name" value="ARMADILLO-TYPE FOLD"/>
    <property type="match status" value="1"/>
</dbReference>
<dbReference type="SUPFAM" id="SSF48371">
    <property type="entry name" value="ARM repeat"/>
    <property type="match status" value="1"/>
</dbReference>
<dbReference type="PANTHER" id="PTHR34070:SF1">
    <property type="entry name" value="DNA ALKYLATION REPAIR PROTEIN"/>
    <property type="match status" value="1"/>
</dbReference>
<dbReference type="RefSeq" id="WP_379793994.1">
    <property type="nucleotide sequence ID" value="NZ_JBHLUD010000004.1"/>
</dbReference>
<sequence>MIAADVSKALAAVADPDSVAAKQRFFRTGPGEYGEGDRFLGVSVPDQRRVARSYKALPLNEVRTLLTTGAHEERLTALFILVLKFAEAELREEIVDLYLTQTAFVNNWDLVDSSAYQLLGEWLVDRDRTVLDRLAGSESLWERRIAIIATFAFIRRDDPEWTLRIADKLVDDRHDLIHKAVGWMLREVGNRDRDAEVRWLVRHQRTMPRTMLRYAIEKFAPAERRAFLAGEGPGGVSAGAFAEP</sequence>
<accession>A0ABV6MQR2</accession>
<dbReference type="CDD" id="cd06561">
    <property type="entry name" value="AlkD_like"/>
    <property type="match status" value="1"/>
</dbReference>
<dbReference type="EMBL" id="JBHLUD010000004">
    <property type="protein sequence ID" value="MFC0542492.1"/>
    <property type="molecule type" value="Genomic_DNA"/>
</dbReference>
<protein>
    <submittedName>
        <fullName evidence="1">DNA alkylation repair protein</fullName>
    </submittedName>
</protein>
<dbReference type="Pfam" id="PF08713">
    <property type="entry name" value="DNA_alkylation"/>
    <property type="match status" value="1"/>
</dbReference>
<dbReference type="InterPro" id="IPR014825">
    <property type="entry name" value="DNA_alkylation"/>
</dbReference>
<gene>
    <name evidence="1" type="ORF">ACFFH7_13420</name>
</gene>
<reference evidence="1 2" key="1">
    <citation type="submission" date="2024-09" db="EMBL/GenBank/DDBJ databases">
        <authorList>
            <person name="Sun Q."/>
            <person name="Mori K."/>
        </authorList>
    </citation>
    <scope>NUCLEOTIDE SEQUENCE [LARGE SCALE GENOMIC DNA]</scope>
    <source>
        <strain evidence="1 2">TBRC 1432</strain>
    </source>
</reference>
<organism evidence="1 2">
    <name type="scientific">Kutzneria chonburiensis</name>
    <dbReference type="NCBI Taxonomy" id="1483604"/>
    <lineage>
        <taxon>Bacteria</taxon>
        <taxon>Bacillati</taxon>
        <taxon>Actinomycetota</taxon>
        <taxon>Actinomycetes</taxon>
        <taxon>Pseudonocardiales</taxon>
        <taxon>Pseudonocardiaceae</taxon>
        <taxon>Kutzneria</taxon>
    </lineage>
</organism>
<comment type="caution">
    <text evidence="1">The sequence shown here is derived from an EMBL/GenBank/DDBJ whole genome shotgun (WGS) entry which is preliminary data.</text>
</comment>